<evidence type="ECO:0000313" key="5">
    <source>
        <dbReference type="Proteomes" id="UP001154078"/>
    </source>
</evidence>
<sequence>MRNNLFERNCIFTGTTGEMTAKWEHLRKLYNLDSNDDTDYKMLQKLSEQHINNLKKMKVSMAAQIFSRRVAALLKGLARLASNEDMPSEASETAEFILFMNKCFDSLNGVKVNNSNEENYLRCAVDEDSPHMAFWIEAIKTLQSVKFIKSNSTKYVPPSVKNYIHTLKGFRYLWPKLKDDGFKFLSIRNFNQDPLENYFGSIRSHGVRNINPTCQSFINSFKALLINNFLSTHSPGSNCENDEAVALDSLRDFFSKSRDEILPLLQVPDLSIPDQLPQNNPPLISRANILGFYKLELEKLSSNSVSASIFLTDGTLIKLKENLEVHFKSPLDAEVSNLELKTPEKCEDPVETGSILSKMLKHLEDRVQEQSQVIKHLISQEKEKSEVKKSLPSSSSSNLAPKKQERLKSSSNAPSTSGNTANPTVDKEEFINVKNKNDSNGVIPNKNTKWGALRTTIIKGTAKSEEQDEFQATAKKAWLYIGRAHPSTSEEKLNNYLKKKFPQKMFEVEEIKKHESNTNKNKSFKVNFDFGLLEAVMKPEVWPQNLIVRKYTFRRQGRESEL</sequence>
<feature type="domain" description="Transposable element P transposase-like RNase H C-terminal" evidence="3">
    <location>
        <begin position="190"/>
        <end position="222"/>
    </location>
</feature>
<name>A0A9P0FFB6_BRAAE</name>
<evidence type="ECO:0008006" key="6">
    <source>
        <dbReference type="Google" id="ProtNLM"/>
    </source>
</evidence>
<feature type="compositionally biased region" description="Polar residues" evidence="1">
    <location>
        <begin position="409"/>
        <end position="423"/>
    </location>
</feature>
<dbReference type="PANTHER" id="PTHR47577">
    <property type="entry name" value="THAP DOMAIN-CONTAINING PROTEIN 6"/>
    <property type="match status" value="1"/>
</dbReference>
<proteinExistence type="predicted"/>
<dbReference type="PANTHER" id="PTHR47577:SF2">
    <property type="entry name" value="THAP DOMAIN CONTAINING 9"/>
    <property type="match status" value="1"/>
</dbReference>
<evidence type="ECO:0000256" key="1">
    <source>
        <dbReference type="SAM" id="MobiDB-lite"/>
    </source>
</evidence>
<dbReference type="AlphaFoldDB" id="A0A9P0FFB6"/>
<protein>
    <recommendedName>
        <fullName evidence="6">Transposable element P transposase</fullName>
    </recommendedName>
</protein>
<feature type="region of interest" description="Disordered" evidence="1">
    <location>
        <begin position="384"/>
        <end position="445"/>
    </location>
</feature>
<dbReference type="Proteomes" id="UP001154078">
    <property type="component" value="Chromosome 2"/>
</dbReference>
<dbReference type="Pfam" id="PF21789">
    <property type="entry name" value="TNP-like_RNaseH_C"/>
    <property type="match status" value="1"/>
</dbReference>
<feature type="compositionally biased region" description="Basic and acidic residues" evidence="1">
    <location>
        <begin position="425"/>
        <end position="437"/>
    </location>
</feature>
<accession>A0A9P0FFB6</accession>
<dbReference type="OrthoDB" id="7440550at2759"/>
<dbReference type="InterPro" id="IPR048366">
    <property type="entry name" value="TNP-like_GBD"/>
</dbReference>
<feature type="domain" description="Transposable element P transposase-like GTP-binding insertion" evidence="2">
    <location>
        <begin position="2"/>
        <end position="115"/>
    </location>
</feature>
<reference evidence="4" key="1">
    <citation type="submission" date="2021-12" db="EMBL/GenBank/DDBJ databases">
        <authorList>
            <person name="King R."/>
        </authorList>
    </citation>
    <scope>NUCLEOTIDE SEQUENCE</scope>
</reference>
<dbReference type="Pfam" id="PF21788">
    <property type="entry name" value="TNP-like_GBD"/>
    <property type="match status" value="1"/>
</dbReference>
<dbReference type="EMBL" id="OV121133">
    <property type="protein sequence ID" value="CAH0550874.1"/>
    <property type="molecule type" value="Genomic_DNA"/>
</dbReference>
<dbReference type="InterPro" id="IPR048367">
    <property type="entry name" value="TNP-like_RNaseH_C"/>
</dbReference>
<organism evidence="4 5">
    <name type="scientific">Brassicogethes aeneus</name>
    <name type="common">Rape pollen beetle</name>
    <name type="synonym">Meligethes aeneus</name>
    <dbReference type="NCBI Taxonomy" id="1431903"/>
    <lineage>
        <taxon>Eukaryota</taxon>
        <taxon>Metazoa</taxon>
        <taxon>Ecdysozoa</taxon>
        <taxon>Arthropoda</taxon>
        <taxon>Hexapoda</taxon>
        <taxon>Insecta</taxon>
        <taxon>Pterygota</taxon>
        <taxon>Neoptera</taxon>
        <taxon>Endopterygota</taxon>
        <taxon>Coleoptera</taxon>
        <taxon>Polyphaga</taxon>
        <taxon>Cucujiformia</taxon>
        <taxon>Nitidulidae</taxon>
        <taxon>Meligethinae</taxon>
        <taxon>Brassicogethes</taxon>
    </lineage>
</organism>
<evidence type="ECO:0000313" key="4">
    <source>
        <dbReference type="EMBL" id="CAH0550874.1"/>
    </source>
</evidence>
<evidence type="ECO:0000259" key="2">
    <source>
        <dbReference type="Pfam" id="PF21788"/>
    </source>
</evidence>
<keyword evidence="5" id="KW-1185">Reference proteome</keyword>
<gene>
    <name evidence="4" type="ORF">MELIAE_LOCUS3592</name>
</gene>
<evidence type="ECO:0000259" key="3">
    <source>
        <dbReference type="Pfam" id="PF21789"/>
    </source>
</evidence>